<comment type="caution">
    <text evidence="1">The sequence shown here is derived from an EMBL/GenBank/DDBJ whole genome shotgun (WGS) entry which is preliminary data.</text>
</comment>
<name>A0AAD5NBH3_PARTN</name>
<sequence length="82" mass="9789">MERHSYSLFILEFKSYQKHGENLTCTCAKLLYENDFPRVHQAHVRHQVKQQTDVPELRNQILQSNIAAKRTHHLHVFLAHEQ</sequence>
<keyword evidence="2" id="KW-1185">Reference proteome</keyword>
<accession>A0AAD5NBH3</accession>
<reference evidence="1" key="1">
    <citation type="submission" date="2021-06" db="EMBL/GenBank/DDBJ databases">
        <title>Parelaphostrongylus tenuis whole genome reference sequence.</title>
        <authorList>
            <person name="Garwood T.J."/>
            <person name="Larsen P.A."/>
            <person name="Fountain-Jones N.M."/>
            <person name="Garbe J.R."/>
            <person name="Macchietto M.G."/>
            <person name="Kania S.A."/>
            <person name="Gerhold R.W."/>
            <person name="Richards J.E."/>
            <person name="Wolf T.M."/>
        </authorList>
    </citation>
    <scope>NUCLEOTIDE SEQUENCE</scope>
    <source>
        <strain evidence="1">MNPRO001-30</strain>
        <tissue evidence="1">Meninges</tissue>
    </source>
</reference>
<evidence type="ECO:0000313" key="1">
    <source>
        <dbReference type="EMBL" id="KAJ1364729.1"/>
    </source>
</evidence>
<proteinExistence type="predicted"/>
<dbReference type="EMBL" id="JAHQIW010005046">
    <property type="protein sequence ID" value="KAJ1364729.1"/>
    <property type="molecule type" value="Genomic_DNA"/>
</dbReference>
<dbReference type="Proteomes" id="UP001196413">
    <property type="component" value="Unassembled WGS sequence"/>
</dbReference>
<gene>
    <name evidence="1" type="ORF">KIN20_024881</name>
</gene>
<protein>
    <submittedName>
        <fullName evidence="1">Uncharacterized protein</fullName>
    </submittedName>
</protein>
<dbReference type="AlphaFoldDB" id="A0AAD5NBH3"/>
<organism evidence="1 2">
    <name type="scientific">Parelaphostrongylus tenuis</name>
    <name type="common">Meningeal worm</name>
    <dbReference type="NCBI Taxonomy" id="148309"/>
    <lineage>
        <taxon>Eukaryota</taxon>
        <taxon>Metazoa</taxon>
        <taxon>Ecdysozoa</taxon>
        <taxon>Nematoda</taxon>
        <taxon>Chromadorea</taxon>
        <taxon>Rhabditida</taxon>
        <taxon>Rhabditina</taxon>
        <taxon>Rhabditomorpha</taxon>
        <taxon>Strongyloidea</taxon>
        <taxon>Metastrongylidae</taxon>
        <taxon>Parelaphostrongylus</taxon>
    </lineage>
</organism>
<evidence type="ECO:0000313" key="2">
    <source>
        <dbReference type="Proteomes" id="UP001196413"/>
    </source>
</evidence>